<evidence type="ECO:0000313" key="3">
    <source>
        <dbReference type="Proteomes" id="UP001529510"/>
    </source>
</evidence>
<organism evidence="2 3">
    <name type="scientific">Cirrhinus mrigala</name>
    <name type="common">Mrigala</name>
    <dbReference type="NCBI Taxonomy" id="683832"/>
    <lineage>
        <taxon>Eukaryota</taxon>
        <taxon>Metazoa</taxon>
        <taxon>Chordata</taxon>
        <taxon>Craniata</taxon>
        <taxon>Vertebrata</taxon>
        <taxon>Euteleostomi</taxon>
        <taxon>Actinopterygii</taxon>
        <taxon>Neopterygii</taxon>
        <taxon>Teleostei</taxon>
        <taxon>Ostariophysi</taxon>
        <taxon>Cypriniformes</taxon>
        <taxon>Cyprinidae</taxon>
        <taxon>Labeoninae</taxon>
        <taxon>Labeonini</taxon>
        <taxon>Cirrhinus</taxon>
    </lineage>
</organism>
<reference evidence="2 3" key="1">
    <citation type="submission" date="2024-05" db="EMBL/GenBank/DDBJ databases">
        <title>Genome sequencing and assembly of Indian major carp, Cirrhinus mrigala (Hamilton, 1822).</title>
        <authorList>
            <person name="Mohindra V."/>
            <person name="Chowdhury L.M."/>
            <person name="Lal K."/>
            <person name="Jena J.K."/>
        </authorList>
    </citation>
    <scope>NUCLEOTIDE SEQUENCE [LARGE SCALE GENOMIC DNA]</scope>
    <source>
        <strain evidence="2">CM1030</strain>
        <tissue evidence="2">Blood</tissue>
    </source>
</reference>
<feature type="non-terminal residue" evidence="2">
    <location>
        <position position="133"/>
    </location>
</feature>
<dbReference type="AlphaFoldDB" id="A0ABD0N3L9"/>
<comment type="caution">
    <text evidence="2">The sequence shown here is derived from an EMBL/GenBank/DDBJ whole genome shotgun (WGS) entry which is preliminary data.</text>
</comment>
<feature type="region of interest" description="Disordered" evidence="1">
    <location>
        <begin position="60"/>
        <end position="105"/>
    </location>
</feature>
<feature type="compositionally biased region" description="Basic and acidic residues" evidence="1">
    <location>
        <begin position="60"/>
        <end position="95"/>
    </location>
</feature>
<gene>
    <name evidence="2" type="ORF">M9458_047986</name>
</gene>
<dbReference type="EMBL" id="JAMKFB020000024">
    <property type="protein sequence ID" value="KAL0156740.1"/>
    <property type="molecule type" value="Genomic_DNA"/>
</dbReference>
<dbReference type="Proteomes" id="UP001529510">
    <property type="component" value="Unassembled WGS sequence"/>
</dbReference>
<sequence>MYFHLAEEEENSVVHNFLQDLMETKVLDLGIVEDLKVDSAQNKKRWRDPSITMEVRHKQVKENRMRRDAERDKLRKEKEALKEAREEAWQLEKEKQRKKRQEARRQEELIQQEMIRLRREMEEKRSVEQLAQN</sequence>
<evidence type="ECO:0000313" key="2">
    <source>
        <dbReference type="EMBL" id="KAL0156740.1"/>
    </source>
</evidence>
<name>A0ABD0N3L9_CIRMR</name>
<proteinExistence type="predicted"/>
<keyword evidence="3" id="KW-1185">Reference proteome</keyword>
<accession>A0ABD0N3L9</accession>
<feature type="non-terminal residue" evidence="2">
    <location>
        <position position="1"/>
    </location>
</feature>
<protein>
    <submittedName>
        <fullName evidence="2">Uncharacterized protein</fullName>
    </submittedName>
</protein>
<evidence type="ECO:0000256" key="1">
    <source>
        <dbReference type="SAM" id="MobiDB-lite"/>
    </source>
</evidence>